<dbReference type="Gene3D" id="1.25.40.20">
    <property type="entry name" value="Ankyrin repeat-containing domain"/>
    <property type="match status" value="1"/>
</dbReference>
<protein>
    <recommendedName>
        <fullName evidence="3">Ankyrin repeat-containing domain protein</fullName>
    </recommendedName>
</protein>
<keyword evidence="2" id="KW-1185">Reference proteome</keyword>
<sequence>MNIQCSTMTNSSSSSQPVTPSLTFDLAELVTVYVYRLQAVATLWEDAHALAQPLNVLSRTLMPLLTKAALVQMPHVDMDFASTKLANVELLEFMYAWWRNSGKDPRARPMQFRSGHHKGVGAIDVASENGSVDVLKWWLSKPDLFFLWTHVALDRASANGELSLLKWWFFESGVPRTELRFTVDAMDLASEMGHNHVLQWWMAESGLSEIELLYTEDAMALAAANGHLSTLEWWLQSGLPVKARDVLDAAASKDRMDILEWCLQQPIIMAQAKCGIGSVDDVVTGAIKRKNYALLFWFDTHIPLTAVATAKWDEHQTDGFNLASKEGRIDVLEWLLKHGYSPLTEGYYYSMASMSGNVDMLDFWFNYEGEFDRDETFDAFLSTNEIHVLDWWVKSGLMTPSELEDSDSFIGFLREYGASGNLEMIRWWVEIAGADYSFLLPSAIEGASAAGQFEILNYYLSHCKPLESEFVSYCIKWQATTDAEFVSAFTTLDGGHRHDPKSLLWWTQVFHLDGAMLASSYQHWEPQLMDPLLSTFIANSHGLMPAINQAEMAELVPLCCSSGLLSELMYFHRHLVLPVLRWWRHEGLELVIPQYDDFVRFYVAVREWWKSTGLLPQGYE</sequence>
<gene>
    <name evidence="1" type="ORF">BCR44DRAFT_1434994</name>
</gene>
<dbReference type="AlphaFoldDB" id="A0A1Y2HM59"/>
<organism evidence="1 2">
    <name type="scientific">Catenaria anguillulae PL171</name>
    <dbReference type="NCBI Taxonomy" id="765915"/>
    <lineage>
        <taxon>Eukaryota</taxon>
        <taxon>Fungi</taxon>
        <taxon>Fungi incertae sedis</taxon>
        <taxon>Blastocladiomycota</taxon>
        <taxon>Blastocladiomycetes</taxon>
        <taxon>Blastocladiales</taxon>
        <taxon>Catenariaceae</taxon>
        <taxon>Catenaria</taxon>
    </lineage>
</organism>
<name>A0A1Y2HM59_9FUNG</name>
<dbReference type="OrthoDB" id="543798at2759"/>
<dbReference type="EMBL" id="MCFL01000024">
    <property type="protein sequence ID" value="ORZ35054.1"/>
    <property type="molecule type" value="Genomic_DNA"/>
</dbReference>
<dbReference type="PANTHER" id="PTHR46586">
    <property type="entry name" value="ANKYRIN REPEAT-CONTAINING PROTEIN"/>
    <property type="match status" value="1"/>
</dbReference>
<comment type="caution">
    <text evidence="1">The sequence shown here is derived from an EMBL/GenBank/DDBJ whole genome shotgun (WGS) entry which is preliminary data.</text>
</comment>
<accession>A0A1Y2HM59</accession>
<evidence type="ECO:0008006" key="3">
    <source>
        <dbReference type="Google" id="ProtNLM"/>
    </source>
</evidence>
<reference evidence="1 2" key="1">
    <citation type="submission" date="2016-07" db="EMBL/GenBank/DDBJ databases">
        <title>Pervasive Adenine N6-methylation of Active Genes in Fungi.</title>
        <authorList>
            <consortium name="DOE Joint Genome Institute"/>
            <person name="Mondo S.J."/>
            <person name="Dannebaum R.O."/>
            <person name="Kuo R.C."/>
            <person name="Labutti K."/>
            <person name="Haridas S."/>
            <person name="Kuo A."/>
            <person name="Salamov A."/>
            <person name="Ahrendt S.R."/>
            <person name="Lipzen A."/>
            <person name="Sullivan W."/>
            <person name="Andreopoulos W.B."/>
            <person name="Clum A."/>
            <person name="Lindquist E."/>
            <person name="Daum C."/>
            <person name="Ramamoorthy G.K."/>
            <person name="Gryganskyi A."/>
            <person name="Culley D."/>
            <person name="Magnuson J.K."/>
            <person name="James T.Y."/>
            <person name="O'Malley M.A."/>
            <person name="Stajich J.E."/>
            <person name="Spatafora J.W."/>
            <person name="Visel A."/>
            <person name="Grigoriev I.V."/>
        </authorList>
    </citation>
    <scope>NUCLEOTIDE SEQUENCE [LARGE SCALE GENOMIC DNA]</scope>
    <source>
        <strain evidence="1 2">PL171</strain>
    </source>
</reference>
<dbReference type="Proteomes" id="UP000193411">
    <property type="component" value="Unassembled WGS sequence"/>
</dbReference>
<dbReference type="PANTHER" id="PTHR46586:SF3">
    <property type="entry name" value="ANKYRIN REPEAT-CONTAINING PROTEIN"/>
    <property type="match status" value="1"/>
</dbReference>
<evidence type="ECO:0000313" key="2">
    <source>
        <dbReference type="Proteomes" id="UP000193411"/>
    </source>
</evidence>
<dbReference type="SUPFAM" id="SSF48403">
    <property type="entry name" value="Ankyrin repeat"/>
    <property type="match status" value="1"/>
</dbReference>
<dbReference type="InterPro" id="IPR052050">
    <property type="entry name" value="SecEffector_AnkRepeat"/>
</dbReference>
<proteinExistence type="predicted"/>
<dbReference type="InterPro" id="IPR036770">
    <property type="entry name" value="Ankyrin_rpt-contain_sf"/>
</dbReference>
<evidence type="ECO:0000313" key="1">
    <source>
        <dbReference type="EMBL" id="ORZ35054.1"/>
    </source>
</evidence>